<name>A0A1Y2GUR7_9FUNG</name>
<proteinExistence type="predicted"/>
<evidence type="ECO:0000313" key="2">
    <source>
        <dbReference type="EMBL" id="ORZ22712.1"/>
    </source>
</evidence>
<feature type="compositionally biased region" description="Low complexity" evidence="1">
    <location>
        <begin position="406"/>
        <end position="427"/>
    </location>
</feature>
<organism evidence="2 3">
    <name type="scientific">Lobosporangium transversale</name>
    <dbReference type="NCBI Taxonomy" id="64571"/>
    <lineage>
        <taxon>Eukaryota</taxon>
        <taxon>Fungi</taxon>
        <taxon>Fungi incertae sedis</taxon>
        <taxon>Mucoromycota</taxon>
        <taxon>Mortierellomycotina</taxon>
        <taxon>Mortierellomycetes</taxon>
        <taxon>Mortierellales</taxon>
        <taxon>Mortierellaceae</taxon>
        <taxon>Lobosporangium</taxon>
    </lineage>
</organism>
<comment type="caution">
    <text evidence="2">The sequence shown here is derived from an EMBL/GenBank/DDBJ whole genome shotgun (WGS) entry which is preliminary data.</text>
</comment>
<feature type="compositionally biased region" description="Basic and acidic residues" evidence="1">
    <location>
        <begin position="831"/>
        <end position="847"/>
    </location>
</feature>
<evidence type="ECO:0000313" key="3">
    <source>
        <dbReference type="Proteomes" id="UP000193648"/>
    </source>
</evidence>
<feature type="compositionally biased region" description="Basic and acidic residues" evidence="1">
    <location>
        <begin position="358"/>
        <end position="368"/>
    </location>
</feature>
<feature type="compositionally biased region" description="Low complexity" evidence="1">
    <location>
        <begin position="262"/>
        <end position="274"/>
    </location>
</feature>
<feature type="compositionally biased region" description="Polar residues" evidence="1">
    <location>
        <begin position="347"/>
        <end position="357"/>
    </location>
</feature>
<feature type="compositionally biased region" description="Polar residues" evidence="1">
    <location>
        <begin position="20"/>
        <end position="57"/>
    </location>
</feature>
<dbReference type="GeneID" id="33565326"/>
<feature type="compositionally biased region" description="Basic and acidic residues" evidence="1">
    <location>
        <begin position="1"/>
        <end position="16"/>
    </location>
</feature>
<dbReference type="EMBL" id="MCFF01000010">
    <property type="protein sequence ID" value="ORZ22712.1"/>
    <property type="molecule type" value="Genomic_DNA"/>
</dbReference>
<feature type="compositionally biased region" description="Polar residues" evidence="1">
    <location>
        <begin position="162"/>
        <end position="197"/>
    </location>
</feature>
<gene>
    <name evidence="2" type="ORF">BCR41DRAFT_349510</name>
</gene>
<dbReference type="OrthoDB" id="5593376at2759"/>
<dbReference type="Proteomes" id="UP000193648">
    <property type="component" value="Unassembled WGS sequence"/>
</dbReference>
<dbReference type="RefSeq" id="XP_021883266.1">
    <property type="nucleotide sequence ID" value="XM_022023482.1"/>
</dbReference>
<feature type="region of interest" description="Disordered" evidence="1">
    <location>
        <begin position="114"/>
        <end position="216"/>
    </location>
</feature>
<keyword evidence="3" id="KW-1185">Reference proteome</keyword>
<feature type="compositionally biased region" description="Low complexity" evidence="1">
    <location>
        <begin position="328"/>
        <end position="342"/>
    </location>
</feature>
<feature type="region of interest" description="Disordered" evidence="1">
    <location>
        <begin position="1"/>
        <end position="57"/>
    </location>
</feature>
<feature type="compositionally biased region" description="Polar residues" evidence="1">
    <location>
        <begin position="248"/>
        <end position="261"/>
    </location>
</feature>
<protein>
    <submittedName>
        <fullName evidence="2">Uncharacterized protein</fullName>
    </submittedName>
</protein>
<accession>A0A1Y2GUR7</accession>
<feature type="region of interest" description="Disordered" evidence="1">
    <location>
        <begin position="465"/>
        <end position="493"/>
    </location>
</feature>
<feature type="region of interest" description="Disordered" evidence="1">
    <location>
        <begin position="328"/>
        <end position="427"/>
    </location>
</feature>
<feature type="region of interest" description="Disordered" evidence="1">
    <location>
        <begin position="771"/>
        <end position="855"/>
    </location>
</feature>
<feature type="compositionally biased region" description="Basic and acidic residues" evidence="1">
    <location>
        <begin position="278"/>
        <end position="293"/>
    </location>
</feature>
<evidence type="ECO:0000256" key="1">
    <source>
        <dbReference type="SAM" id="MobiDB-lite"/>
    </source>
</evidence>
<reference evidence="2 3" key="1">
    <citation type="submission" date="2016-07" db="EMBL/GenBank/DDBJ databases">
        <title>Pervasive Adenine N6-methylation of Active Genes in Fungi.</title>
        <authorList>
            <consortium name="DOE Joint Genome Institute"/>
            <person name="Mondo S.J."/>
            <person name="Dannebaum R.O."/>
            <person name="Kuo R.C."/>
            <person name="Labutti K."/>
            <person name="Haridas S."/>
            <person name="Kuo A."/>
            <person name="Salamov A."/>
            <person name="Ahrendt S.R."/>
            <person name="Lipzen A."/>
            <person name="Sullivan W."/>
            <person name="Andreopoulos W.B."/>
            <person name="Clum A."/>
            <person name="Lindquist E."/>
            <person name="Daum C."/>
            <person name="Ramamoorthy G.K."/>
            <person name="Gryganskyi A."/>
            <person name="Culley D."/>
            <person name="Magnuson J.K."/>
            <person name="James T.Y."/>
            <person name="O'Malley M.A."/>
            <person name="Stajich J.E."/>
            <person name="Spatafora J.W."/>
            <person name="Visel A."/>
            <person name="Grigoriev I.V."/>
        </authorList>
    </citation>
    <scope>NUCLEOTIDE SEQUENCE [LARGE SCALE GENOMIC DNA]</scope>
    <source>
        <strain evidence="2 3">NRRL 3116</strain>
    </source>
</reference>
<dbReference type="STRING" id="64571.A0A1Y2GUR7"/>
<feature type="region of interest" description="Disordered" evidence="1">
    <location>
        <begin position="233"/>
        <end position="312"/>
    </location>
</feature>
<dbReference type="InParanoid" id="A0A1Y2GUR7"/>
<dbReference type="AlphaFoldDB" id="A0A1Y2GUR7"/>
<sequence length="855" mass="94793">MDLEQDGTHIDHRAEVYTDPISQEYQRPPTQMSIQEQDRASTFSYQQQGNPSLTLHQHSTTYPHDHPLHLNRGPTPPRPVPHALGFGHTSFLGPGAAKPQLTHVQPRYQSVQEAGRYREAHDTPPVQAHSGSKRPFHSDQRMYFLGDEPISSQDRNRPTVYPQHQQHQTNEMTNKLSSAISPSPENVPGQSLPSLTRRSPAATLQDPIIHPVYRPRQRSLPQVLEYRRKSCDSPYHLQSDHDGGPRSISPSLATTQQSPPRTQYSTYQSSLSQSGNTDDLRSSRYVPGHDIHHPVHHPHQQPPHLPPTFHRTRAGADRDMQDAPLFSRPQQQARIPQQAQIQHEYISGQQSKASARINTEDGQNKSGKDVGLGHTDVTDNKMSSGIVGGGGTGMIQYNSNGERRLSPGGSHSTPTTTTLLIPSGPSPPISASGALPVFSALSSTFPFSPAGNAAGQGLGLAFDAGGSGGGGRTNSGSNGHKMGRESNSGGARTQYHAPLEPEVIARLDELFFRFLQRICSDLKASDSRGEQIHQPLMAKKMQRLEASSDFRPFKFRIQAFTNAFHESLVQHGLTEDILPLRKVKVYLWKHRYISRFNEDGKKQKSKGNHVWNIEARKIPESRLADIIAVGGIGIVTSSGGVSGITTGPISSTMSPSDPPIRWEFREYTSRIAGQIIKYARVGVPYVYTPRIWDAQMSCPQAEYSSPWLPAWLKWHRGELRGIPGPEDKSCTITVVAEYMREGEKCHLELTYHLTVSDPEKEGELMDSANEEEMPMHDGDDSATVPATEGLSQGEEEDDVEMLEYSCQSDPHDSHTSGVTRGRGGHRKQRDRKAGTADKESKIKERQQSKRRKQAK</sequence>